<protein>
    <submittedName>
        <fullName evidence="1">Uncharacterized protein</fullName>
    </submittedName>
</protein>
<dbReference type="EMBL" id="ACBW01000029">
    <property type="protein sequence ID" value="EEF74923.1"/>
    <property type="molecule type" value="Genomic_DNA"/>
</dbReference>
<accession>S0F4B3</accession>
<dbReference type="HOGENOM" id="CLU_3284772_0_0_10"/>
<evidence type="ECO:0000313" key="2">
    <source>
        <dbReference type="Proteomes" id="UP000014073"/>
    </source>
</evidence>
<gene>
    <name evidence="1" type="ORF">BACCOPRO_00405</name>
</gene>
<keyword evidence="2" id="KW-1185">Reference proteome</keyword>
<dbReference type="Proteomes" id="UP000014073">
    <property type="component" value="Unassembled WGS sequence"/>
</dbReference>
<organism evidence="1 2">
    <name type="scientific">Phocaeicola coprophilus DSM 18228 = JCM 13818</name>
    <dbReference type="NCBI Taxonomy" id="547042"/>
    <lineage>
        <taxon>Bacteria</taxon>
        <taxon>Pseudomonadati</taxon>
        <taxon>Bacteroidota</taxon>
        <taxon>Bacteroidia</taxon>
        <taxon>Bacteroidales</taxon>
        <taxon>Bacteroidaceae</taxon>
        <taxon>Phocaeicola</taxon>
    </lineage>
</organism>
<dbReference type="AlphaFoldDB" id="S0F4B3"/>
<comment type="caution">
    <text evidence="1">The sequence shown here is derived from an EMBL/GenBank/DDBJ whole genome shotgun (WGS) entry which is preliminary data.</text>
</comment>
<proteinExistence type="predicted"/>
<sequence length="40" mass="4910">MCFMTCFFIWPVEKKAAPLWRYPENNLFTLEKKLIPIENF</sequence>
<reference evidence="1 2" key="1">
    <citation type="submission" date="2008-12" db="EMBL/GenBank/DDBJ databases">
        <authorList>
            <person name="Fulton L."/>
            <person name="Clifton S."/>
            <person name="Fulton B."/>
            <person name="Xu J."/>
            <person name="Minx P."/>
            <person name="Pepin K.H."/>
            <person name="Johnson M."/>
            <person name="Bhonagiri V."/>
            <person name="Nash W.E."/>
            <person name="Mardis E.R."/>
            <person name="Wilson R.K."/>
        </authorList>
    </citation>
    <scope>NUCLEOTIDE SEQUENCE [LARGE SCALE GENOMIC DNA]</scope>
    <source>
        <strain evidence="1 2">DSM 18228</strain>
    </source>
</reference>
<dbReference type="STRING" id="547042.BACCOPRO_00405"/>
<name>S0F4B3_9BACT</name>
<evidence type="ECO:0000313" key="1">
    <source>
        <dbReference type="EMBL" id="EEF74923.1"/>
    </source>
</evidence>